<protein>
    <submittedName>
        <fullName evidence="1">Uncharacterized protein</fullName>
    </submittedName>
</protein>
<reference evidence="1" key="4">
    <citation type="submission" date="2025-08" db="UniProtKB">
        <authorList>
            <consortium name="Ensembl"/>
        </authorList>
    </citation>
    <scope>IDENTIFICATION</scope>
</reference>
<name>A0A4W4HIQ7_ELEEL</name>
<dbReference type="Ensembl" id="ENSEEET00000050571.2">
    <property type="protein sequence ID" value="ENSEEEP00000050024.1"/>
    <property type="gene ID" value="ENSEEEG00000023518.2"/>
</dbReference>
<reference evidence="2" key="1">
    <citation type="journal article" date="2014" name="Science">
        <title>Nonhuman genetics. Genomic basis for the convergent evolution of electric organs.</title>
        <authorList>
            <person name="Gallant J.R."/>
            <person name="Traeger L.L."/>
            <person name="Volkening J.D."/>
            <person name="Moffett H."/>
            <person name="Chen P.H."/>
            <person name="Novina C.D."/>
            <person name="Phillips G.N.Jr."/>
            <person name="Anand R."/>
            <person name="Wells G.B."/>
            <person name="Pinch M."/>
            <person name="Guth R."/>
            <person name="Unguez G.A."/>
            <person name="Albert J.S."/>
            <person name="Zakon H.H."/>
            <person name="Samanta M.P."/>
            <person name="Sussman M.R."/>
        </authorList>
    </citation>
    <scope>NUCLEOTIDE SEQUENCE [LARGE SCALE GENOMIC DNA]</scope>
</reference>
<reference evidence="1" key="3">
    <citation type="submission" date="2020-05" db="EMBL/GenBank/DDBJ databases">
        <title>Electrophorus electricus (electric eel) genome, fEleEle1, primary haplotype.</title>
        <authorList>
            <person name="Myers G."/>
            <person name="Meyer A."/>
            <person name="Fedrigo O."/>
            <person name="Formenti G."/>
            <person name="Rhie A."/>
            <person name="Tracey A."/>
            <person name="Sims Y."/>
            <person name="Jarvis E.D."/>
        </authorList>
    </citation>
    <scope>NUCLEOTIDE SEQUENCE [LARGE SCALE GENOMIC DNA]</scope>
</reference>
<accession>A0A4W4HIQ7</accession>
<dbReference type="STRING" id="8005.ENSEEEP00000050024"/>
<proteinExistence type="predicted"/>
<organism evidence="1 2">
    <name type="scientific">Electrophorus electricus</name>
    <name type="common">Electric eel</name>
    <name type="synonym">Gymnotus electricus</name>
    <dbReference type="NCBI Taxonomy" id="8005"/>
    <lineage>
        <taxon>Eukaryota</taxon>
        <taxon>Metazoa</taxon>
        <taxon>Chordata</taxon>
        <taxon>Craniata</taxon>
        <taxon>Vertebrata</taxon>
        <taxon>Euteleostomi</taxon>
        <taxon>Actinopterygii</taxon>
        <taxon>Neopterygii</taxon>
        <taxon>Teleostei</taxon>
        <taxon>Ostariophysi</taxon>
        <taxon>Gymnotiformes</taxon>
        <taxon>Gymnotoidei</taxon>
        <taxon>Gymnotidae</taxon>
        <taxon>Electrophorus</taxon>
    </lineage>
</organism>
<sequence>MSTFPTSAVTRWKMAASVASTGLSPGLCPSFAVVCSFLERYGTALDLPELTFPQMERYLQETSSGEAK</sequence>
<dbReference type="GeneTree" id="ENSGT00940000175310"/>
<keyword evidence="2" id="KW-1185">Reference proteome</keyword>
<evidence type="ECO:0000313" key="2">
    <source>
        <dbReference type="Proteomes" id="UP000314983"/>
    </source>
</evidence>
<reference evidence="2" key="2">
    <citation type="journal article" date="2017" name="Sci. Adv.">
        <title>A tail of two voltages: Proteomic comparison of the three electric organs of the electric eel.</title>
        <authorList>
            <person name="Traeger L.L."/>
            <person name="Sabat G."/>
            <person name="Barrett-Wilt G.A."/>
            <person name="Wells G.B."/>
            <person name="Sussman M.R."/>
        </authorList>
    </citation>
    <scope>NUCLEOTIDE SEQUENCE [LARGE SCALE GENOMIC DNA]</scope>
</reference>
<dbReference type="AlphaFoldDB" id="A0A4W4HIQ7"/>
<dbReference type="Proteomes" id="UP000314983">
    <property type="component" value="Chromosome 4"/>
</dbReference>
<reference evidence="1" key="5">
    <citation type="submission" date="2025-09" db="UniProtKB">
        <authorList>
            <consortium name="Ensembl"/>
        </authorList>
    </citation>
    <scope>IDENTIFICATION</scope>
</reference>
<evidence type="ECO:0000313" key="1">
    <source>
        <dbReference type="Ensembl" id="ENSEEEP00000050024.1"/>
    </source>
</evidence>